<comment type="pathway">
    <text evidence="1">Cofactor biosynthesis; adenosylcobalamin biosynthesis.</text>
</comment>
<keyword evidence="4 9" id="KW-0489">Methyltransferase</keyword>
<proteinExistence type="inferred from homology"/>
<keyword evidence="3" id="KW-0169">Cobalamin biosynthesis</keyword>
<evidence type="ECO:0000256" key="3">
    <source>
        <dbReference type="ARBA" id="ARBA00022573"/>
    </source>
</evidence>
<evidence type="ECO:0000256" key="1">
    <source>
        <dbReference type="ARBA" id="ARBA00004953"/>
    </source>
</evidence>
<keyword evidence="6" id="KW-0949">S-adenosyl-L-methionine</keyword>
<keyword evidence="5 9" id="KW-0808">Transferase</keyword>
<feature type="domain" description="Tetrapyrrole methylase" evidence="8">
    <location>
        <begin position="4"/>
        <end position="213"/>
    </location>
</feature>
<dbReference type="Gene3D" id="3.30.950.10">
    <property type="entry name" value="Methyltransferase, Cobalt-precorrin-4 Transmethylase, Domain 2"/>
    <property type="match status" value="1"/>
</dbReference>
<dbReference type="InterPro" id="IPR014777">
    <property type="entry name" value="4pyrrole_Mease_sub1"/>
</dbReference>
<dbReference type="EC" id="2.1.1.151" evidence="9"/>
<protein>
    <submittedName>
        <fullName evidence="9">Cobalt-precorrin-2 C(20)-methyltransferase</fullName>
        <ecNumber evidence="9">2.1.1.151</ecNumber>
    </submittedName>
</protein>
<dbReference type="Proteomes" id="UP000032047">
    <property type="component" value="Unassembled WGS sequence"/>
</dbReference>
<evidence type="ECO:0000256" key="7">
    <source>
        <dbReference type="PIRNR" id="PIRNR036427"/>
    </source>
</evidence>
<dbReference type="PIRSF" id="PIRSF036427">
    <property type="entry name" value="Precrrn-2_mtase"/>
    <property type="match status" value="1"/>
</dbReference>
<dbReference type="GO" id="GO:0032259">
    <property type="term" value="P:methylation"/>
    <property type="evidence" value="ECO:0007669"/>
    <property type="project" value="UniProtKB-KW"/>
</dbReference>
<dbReference type="InterPro" id="IPR012382">
    <property type="entry name" value="CobI/CbiL"/>
</dbReference>
<dbReference type="InterPro" id="IPR000878">
    <property type="entry name" value="4pyrrol_Mease"/>
</dbReference>
<dbReference type="Gene3D" id="3.40.1010.10">
    <property type="entry name" value="Cobalt-precorrin-4 Transmethylase, Domain 1"/>
    <property type="match status" value="1"/>
</dbReference>
<dbReference type="GO" id="GO:0030788">
    <property type="term" value="F:precorrin-2 C20-methyltransferase activity"/>
    <property type="evidence" value="ECO:0007669"/>
    <property type="project" value="InterPro"/>
</dbReference>
<dbReference type="InterPro" id="IPR014776">
    <property type="entry name" value="4pyrrole_Mease_sub2"/>
</dbReference>
<sequence length="233" mass="26110">MIGKLYGIGVGPGDPELLTVKAFRRLKEADVIAYPKKTNGSKSYAQQIVEAYFSPSEKHMLGLVFPMTKDENVLREKWDETVNDVWEHLRQGKHVAFVTEGDPLLYSTCIHFMRTMQMKYPDVSIEIVPGVSSINGAAARLQLPLADGDETIAIVPARDDYDAMKKAIEAHDCVIFLKVAKVMPLLLSILKEMNLTKKAAVVTKVTSHEEVLWDIGQLEHVSLPYLTLMVVRK</sequence>
<dbReference type="SUPFAM" id="SSF53790">
    <property type="entry name" value="Tetrapyrrole methylase"/>
    <property type="match status" value="1"/>
</dbReference>
<dbReference type="AlphaFoldDB" id="A0A0D0HVH6"/>
<dbReference type="UniPathway" id="UPA00148"/>
<evidence type="ECO:0000256" key="6">
    <source>
        <dbReference type="ARBA" id="ARBA00022691"/>
    </source>
</evidence>
<dbReference type="PATRIC" id="fig|265546.4.peg.979"/>
<dbReference type="PANTHER" id="PTHR43467">
    <property type="entry name" value="COBALT-PRECORRIN-2 C(20)-METHYLTRANSFERASE"/>
    <property type="match status" value="1"/>
</dbReference>
<keyword evidence="10" id="KW-1185">Reference proteome</keyword>
<evidence type="ECO:0000313" key="9">
    <source>
        <dbReference type="EMBL" id="KIP21758.1"/>
    </source>
</evidence>
<evidence type="ECO:0000256" key="5">
    <source>
        <dbReference type="ARBA" id="ARBA00022679"/>
    </source>
</evidence>
<dbReference type="InterPro" id="IPR035996">
    <property type="entry name" value="4pyrrol_Methylase_sf"/>
</dbReference>
<dbReference type="CDD" id="cd11645">
    <property type="entry name" value="Precorrin_2_C20_MT"/>
    <property type="match status" value="1"/>
</dbReference>
<comment type="caution">
    <text evidence="9">The sequence shown here is derived from an EMBL/GenBank/DDBJ whole genome shotgun (WGS) entry which is preliminary data.</text>
</comment>
<evidence type="ECO:0000256" key="2">
    <source>
        <dbReference type="ARBA" id="ARBA00005879"/>
    </source>
</evidence>
<evidence type="ECO:0000313" key="10">
    <source>
        <dbReference type="Proteomes" id="UP000032047"/>
    </source>
</evidence>
<dbReference type="GO" id="GO:0009236">
    <property type="term" value="P:cobalamin biosynthetic process"/>
    <property type="evidence" value="ECO:0007669"/>
    <property type="project" value="UniProtKB-UniRule"/>
</dbReference>
<name>A0A0D0HVH6_9BACL</name>
<dbReference type="EMBL" id="JXTG01000003">
    <property type="protein sequence ID" value="KIP21758.1"/>
    <property type="molecule type" value="Genomic_DNA"/>
</dbReference>
<dbReference type="RefSeq" id="WP_021094028.1">
    <property type="nucleotide sequence ID" value="NZ_ANOC01000005.1"/>
</dbReference>
<reference evidence="9 10" key="1">
    <citation type="submission" date="2015-01" db="EMBL/GenBank/DDBJ databases">
        <title>Genome sequence of Anoxybacillus ayderensis strain AB04.</title>
        <authorList>
            <person name="Belduz A.O."/>
            <person name="Canakci S."/>
            <person name="Chan K.-G."/>
            <person name="Kahar U.M."/>
            <person name="Yaakob A.S."/>
            <person name="Chan C.S."/>
            <person name="Goh K.M."/>
        </authorList>
    </citation>
    <scope>NUCLEOTIDE SEQUENCE [LARGE SCALE GENOMIC DNA]</scope>
    <source>
        <strain evidence="9 10">AB04</strain>
    </source>
</reference>
<dbReference type="NCBIfam" id="TIGR01467">
    <property type="entry name" value="cobI_cbiL"/>
    <property type="match status" value="1"/>
</dbReference>
<dbReference type="GO" id="GO:0043781">
    <property type="term" value="F:cobalt-factor II C20-methyltransferase activity"/>
    <property type="evidence" value="ECO:0007669"/>
    <property type="project" value="UniProtKB-EC"/>
</dbReference>
<comment type="similarity">
    <text evidence="2 7">Belongs to the precorrin methyltransferase family.</text>
</comment>
<dbReference type="PANTHER" id="PTHR43467:SF2">
    <property type="entry name" value="COBALT-PRECORRIN-2 C(20)-METHYLTRANSFERASE"/>
    <property type="match status" value="1"/>
</dbReference>
<dbReference type="Pfam" id="PF00590">
    <property type="entry name" value="TP_methylase"/>
    <property type="match status" value="1"/>
</dbReference>
<accession>A0A0D0HVH6</accession>
<dbReference type="InterPro" id="IPR006364">
    <property type="entry name" value="CobI/CbiL/CobIJ_dom"/>
</dbReference>
<organism evidence="9 10">
    <name type="scientific">Anoxybacillus ayderensis</name>
    <dbReference type="NCBI Taxonomy" id="265546"/>
    <lineage>
        <taxon>Bacteria</taxon>
        <taxon>Bacillati</taxon>
        <taxon>Bacillota</taxon>
        <taxon>Bacilli</taxon>
        <taxon>Bacillales</taxon>
        <taxon>Anoxybacillaceae</taxon>
        <taxon>Anoxybacillus</taxon>
    </lineage>
</organism>
<gene>
    <name evidence="9" type="ORF">JV16_00958</name>
</gene>
<evidence type="ECO:0000259" key="8">
    <source>
        <dbReference type="Pfam" id="PF00590"/>
    </source>
</evidence>
<evidence type="ECO:0000256" key="4">
    <source>
        <dbReference type="ARBA" id="ARBA00022603"/>
    </source>
</evidence>